<dbReference type="EMBL" id="LAZR01026773">
    <property type="protein sequence ID" value="KKL67706.1"/>
    <property type="molecule type" value="Genomic_DNA"/>
</dbReference>
<sequence>MTQMALVNSKVYAERLAEGHKGWTVRPFTADNGRELWEVVAEMGQEPPRKRLNDYDRMRAFKAVSEQSW</sequence>
<reference evidence="1" key="1">
    <citation type="journal article" date="2015" name="Nature">
        <title>Complex archaea that bridge the gap between prokaryotes and eukaryotes.</title>
        <authorList>
            <person name="Spang A."/>
            <person name="Saw J.H."/>
            <person name="Jorgensen S.L."/>
            <person name="Zaremba-Niedzwiedzka K."/>
            <person name="Martijn J."/>
            <person name="Lind A.E."/>
            <person name="van Eijk R."/>
            <person name="Schleper C."/>
            <person name="Guy L."/>
            <person name="Ettema T.J."/>
        </authorList>
    </citation>
    <scope>NUCLEOTIDE SEQUENCE</scope>
</reference>
<proteinExistence type="predicted"/>
<evidence type="ECO:0000313" key="1">
    <source>
        <dbReference type="EMBL" id="KKL67706.1"/>
    </source>
</evidence>
<organism evidence="1">
    <name type="scientific">marine sediment metagenome</name>
    <dbReference type="NCBI Taxonomy" id="412755"/>
    <lineage>
        <taxon>unclassified sequences</taxon>
        <taxon>metagenomes</taxon>
        <taxon>ecological metagenomes</taxon>
    </lineage>
</organism>
<protein>
    <submittedName>
        <fullName evidence="1">Uncharacterized protein</fullName>
    </submittedName>
</protein>
<dbReference type="AlphaFoldDB" id="A0A0F9EN59"/>
<accession>A0A0F9EN59</accession>
<name>A0A0F9EN59_9ZZZZ</name>
<comment type="caution">
    <text evidence="1">The sequence shown here is derived from an EMBL/GenBank/DDBJ whole genome shotgun (WGS) entry which is preliminary data.</text>
</comment>
<gene>
    <name evidence="1" type="ORF">LCGC14_2132300</name>
</gene>